<keyword evidence="4" id="KW-0597">Phosphoprotein</keyword>
<dbReference type="OrthoDB" id="8707547at2759"/>
<feature type="region of interest" description="Disordered" evidence="5">
    <location>
        <begin position="1"/>
        <end position="42"/>
    </location>
</feature>
<keyword evidence="3" id="KW-0963">Cytoplasm</keyword>
<dbReference type="AlphaFoldDB" id="A0A9P1DDC6"/>
<evidence type="ECO:0000256" key="4">
    <source>
        <dbReference type="ARBA" id="ARBA00022553"/>
    </source>
</evidence>
<evidence type="ECO:0000256" key="5">
    <source>
        <dbReference type="SAM" id="MobiDB-lite"/>
    </source>
</evidence>
<evidence type="ECO:0000313" key="8">
    <source>
        <dbReference type="Proteomes" id="UP001152797"/>
    </source>
</evidence>
<sequence>MALRPVDSGPGGPGAAGARAQRRGGHSENRGLAARGHEAPAPFGAMAPFGGSLFGGSDPFQEFSQGPGFGFGGSMMSRFDNLAAEMMRGFPDHGEMKGFSSNVPGGGSYCQSFAMSSVMGKDGKMHTEKYSSSDVGHTGHGIREAQHAYSNSTSGVDKMGLERHLGDRARKMVKERNRFTMEEKCSEMLRGMDEGGRDHFDKDFSGLSRHLPPHGRGGALADTGRRGMLPGGRQGPASITSGPTGVTRGARR</sequence>
<comment type="subcellular location">
    <subcellularLocation>
        <location evidence="1">Cytoplasm</location>
    </subcellularLocation>
</comment>
<reference evidence="7" key="2">
    <citation type="submission" date="2024-04" db="EMBL/GenBank/DDBJ databases">
        <authorList>
            <person name="Chen Y."/>
            <person name="Shah S."/>
            <person name="Dougan E. K."/>
            <person name="Thang M."/>
            <person name="Chan C."/>
        </authorList>
    </citation>
    <scope>NUCLEOTIDE SEQUENCE [LARGE SCALE GENOMIC DNA]</scope>
</reference>
<organism evidence="6">
    <name type="scientific">Cladocopium goreaui</name>
    <dbReference type="NCBI Taxonomy" id="2562237"/>
    <lineage>
        <taxon>Eukaryota</taxon>
        <taxon>Sar</taxon>
        <taxon>Alveolata</taxon>
        <taxon>Dinophyceae</taxon>
        <taxon>Suessiales</taxon>
        <taxon>Symbiodiniaceae</taxon>
        <taxon>Cladocopium</taxon>
    </lineage>
</organism>
<dbReference type="EMBL" id="CAMXCT010003935">
    <property type="protein sequence ID" value="CAI4006964.1"/>
    <property type="molecule type" value="Genomic_DNA"/>
</dbReference>
<proteinExistence type="inferred from homology"/>
<feature type="compositionally biased region" description="Basic and acidic residues" evidence="5">
    <location>
        <begin position="192"/>
        <end position="204"/>
    </location>
</feature>
<name>A0A9P1DDC6_9DINO</name>
<evidence type="ECO:0000313" key="7">
    <source>
        <dbReference type="EMBL" id="CAL1160339.1"/>
    </source>
</evidence>
<keyword evidence="8" id="KW-1185">Reference proteome</keyword>
<protein>
    <submittedName>
        <fullName evidence="6">Uncharacterized protein</fullName>
    </submittedName>
</protein>
<dbReference type="EMBL" id="CAMXCT030003935">
    <property type="protein sequence ID" value="CAL4794276.1"/>
    <property type="molecule type" value="Genomic_DNA"/>
</dbReference>
<evidence type="ECO:0000313" key="6">
    <source>
        <dbReference type="EMBL" id="CAI4006964.1"/>
    </source>
</evidence>
<dbReference type="Pfam" id="PF10248">
    <property type="entry name" value="Mlf1IP"/>
    <property type="match status" value="1"/>
</dbReference>
<accession>A0A9P1DDC6</accession>
<evidence type="ECO:0000256" key="3">
    <source>
        <dbReference type="ARBA" id="ARBA00022490"/>
    </source>
</evidence>
<evidence type="ECO:0000256" key="1">
    <source>
        <dbReference type="ARBA" id="ARBA00004496"/>
    </source>
</evidence>
<gene>
    <name evidence="6" type="ORF">C1SCF055_LOCUS32559</name>
</gene>
<dbReference type="EMBL" id="CAMXCT020003935">
    <property type="protein sequence ID" value="CAL1160339.1"/>
    <property type="molecule type" value="Genomic_DNA"/>
</dbReference>
<dbReference type="InterPro" id="IPR019376">
    <property type="entry name" value="Myeloid_leukemia_factor"/>
</dbReference>
<reference evidence="6" key="1">
    <citation type="submission" date="2022-10" db="EMBL/GenBank/DDBJ databases">
        <authorList>
            <person name="Chen Y."/>
            <person name="Dougan E. K."/>
            <person name="Chan C."/>
            <person name="Rhodes N."/>
            <person name="Thang M."/>
        </authorList>
    </citation>
    <scope>NUCLEOTIDE SEQUENCE</scope>
</reference>
<dbReference type="Proteomes" id="UP001152797">
    <property type="component" value="Unassembled WGS sequence"/>
</dbReference>
<comment type="similarity">
    <text evidence="2">Belongs to the MLF family.</text>
</comment>
<comment type="caution">
    <text evidence="6">The sequence shown here is derived from an EMBL/GenBank/DDBJ whole genome shotgun (WGS) entry which is preliminary data.</text>
</comment>
<dbReference type="GO" id="GO:0005737">
    <property type="term" value="C:cytoplasm"/>
    <property type="evidence" value="ECO:0007669"/>
    <property type="project" value="UniProtKB-SubCell"/>
</dbReference>
<evidence type="ECO:0000256" key="2">
    <source>
        <dbReference type="ARBA" id="ARBA00008332"/>
    </source>
</evidence>
<feature type="region of interest" description="Disordered" evidence="5">
    <location>
        <begin position="192"/>
        <end position="252"/>
    </location>
</feature>